<dbReference type="Gene3D" id="3.40.50.1240">
    <property type="entry name" value="Phosphoglycerate mutase-like"/>
    <property type="match status" value="1"/>
</dbReference>
<dbReference type="InterPro" id="IPR013078">
    <property type="entry name" value="His_Pase_superF_clade-1"/>
</dbReference>
<dbReference type="InterPro" id="IPR029033">
    <property type="entry name" value="His_PPase_superfam"/>
</dbReference>
<dbReference type="InterPro" id="IPR051710">
    <property type="entry name" value="Phosphatase_SH3-domain"/>
</dbReference>
<organism evidence="1 2">
    <name type="scientific">Moniliophthora roreri (strain MCA 2997)</name>
    <name type="common">Cocoa frosty pod rot fungus</name>
    <name type="synonym">Crinipellis roreri</name>
    <dbReference type="NCBI Taxonomy" id="1381753"/>
    <lineage>
        <taxon>Eukaryota</taxon>
        <taxon>Fungi</taxon>
        <taxon>Dikarya</taxon>
        <taxon>Basidiomycota</taxon>
        <taxon>Agaricomycotina</taxon>
        <taxon>Agaricomycetes</taxon>
        <taxon>Agaricomycetidae</taxon>
        <taxon>Agaricales</taxon>
        <taxon>Marasmiineae</taxon>
        <taxon>Marasmiaceae</taxon>
        <taxon>Moniliophthora</taxon>
    </lineage>
</organism>
<comment type="caution">
    <text evidence="1">The sequence shown here is derived from an EMBL/GenBank/DDBJ whole genome shotgun (WGS) entry which is preliminary data.</text>
</comment>
<dbReference type="KEGG" id="mrr:Moror_15272"/>
<sequence>MIDSIYIARHGFRLNWVTTAWTSPTGTPRDPPLAAFGESQAQELAAHFLTLPEDERPTGVWCSPYYRCIQTATPVAKALGLPIYIEHGIGEWYSPTAPGTGLHPRPGPAASLTQFFPDTIDTSWESIYYVSRKGEPVDALYERCKGFLQDFLSLEEVHKKHKKILFVSHAATVIGLTRELIGDRRMPLRVGCASLTTVTSGKGNGEVGRWEVGQEKLADASFLTGGVQRDWGMEDIVIDPESGEVVDDHGVPGTEGDGEGLVGSQVAKLGLKVLHGQTQGQVIHTSNL</sequence>
<dbReference type="PANTHER" id="PTHR16469">
    <property type="entry name" value="UBIQUITIN-ASSOCIATED AND SH3 DOMAIN-CONTAINING BA-RELATED"/>
    <property type="match status" value="1"/>
</dbReference>
<protein>
    <submittedName>
        <fullName evidence="1">Ynl108c-like protein</fullName>
    </submittedName>
</protein>
<dbReference type="SMART" id="SM00855">
    <property type="entry name" value="PGAM"/>
    <property type="match status" value="1"/>
</dbReference>
<name>V2X615_MONRO</name>
<dbReference type="Proteomes" id="UP000017559">
    <property type="component" value="Unassembled WGS sequence"/>
</dbReference>
<dbReference type="STRING" id="1381753.V2X615"/>
<gene>
    <name evidence="1" type="ORF">Moror_15272</name>
</gene>
<evidence type="ECO:0000313" key="1">
    <source>
        <dbReference type="EMBL" id="ESK87905.1"/>
    </source>
</evidence>
<keyword evidence="2" id="KW-1185">Reference proteome</keyword>
<accession>V2X615</accession>
<dbReference type="OrthoDB" id="414418at2759"/>
<evidence type="ECO:0000313" key="2">
    <source>
        <dbReference type="Proteomes" id="UP000017559"/>
    </source>
</evidence>
<dbReference type="AlphaFoldDB" id="V2X615"/>
<dbReference type="CDD" id="cd07067">
    <property type="entry name" value="HP_PGM_like"/>
    <property type="match status" value="1"/>
</dbReference>
<dbReference type="SUPFAM" id="SSF53254">
    <property type="entry name" value="Phosphoglycerate mutase-like"/>
    <property type="match status" value="1"/>
</dbReference>
<dbReference type="Pfam" id="PF00300">
    <property type="entry name" value="His_Phos_1"/>
    <property type="match status" value="1"/>
</dbReference>
<dbReference type="EMBL" id="AWSO01000728">
    <property type="protein sequence ID" value="ESK87905.1"/>
    <property type="molecule type" value="Genomic_DNA"/>
</dbReference>
<dbReference type="HOGENOM" id="CLU_042838_0_0_1"/>
<proteinExistence type="predicted"/>
<reference evidence="1 2" key="1">
    <citation type="journal article" date="2014" name="BMC Genomics">
        <title>Genome and secretome analysis of the hemibiotrophic fungal pathogen, Moniliophthora roreri, which causes frosty pod rot disease of cacao: mechanisms of the biotrophic and necrotrophic phases.</title>
        <authorList>
            <person name="Meinhardt L.W."/>
            <person name="Costa G.G.L."/>
            <person name="Thomazella D.P.T."/>
            <person name="Teixeira P.J.P.L."/>
            <person name="Carazzolle M.F."/>
            <person name="Schuster S.C."/>
            <person name="Carlson J.E."/>
            <person name="Guiltinan M.J."/>
            <person name="Mieczkowski P."/>
            <person name="Farmer A."/>
            <person name="Ramaraj T."/>
            <person name="Crozier J."/>
            <person name="Davis R.E."/>
            <person name="Shao J."/>
            <person name="Melnick R.L."/>
            <person name="Pereira G.A.G."/>
            <person name="Bailey B.A."/>
        </authorList>
    </citation>
    <scope>NUCLEOTIDE SEQUENCE [LARGE SCALE GENOMIC DNA]</scope>
    <source>
        <strain evidence="1 2">MCA 2997</strain>
    </source>
</reference>
<dbReference type="PANTHER" id="PTHR16469:SF51">
    <property type="entry name" value="TRANSCRIPTION FACTOR TAU 55 KDA SUBUNIT"/>
    <property type="match status" value="1"/>
</dbReference>